<dbReference type="Proteomes" id="UP000633278">
    <property type="component" value="Unassembled WGS sequence"/>
</dbReference>
<reference evidence="2" key="2">
    <citation type="submission" date="2020-09" db="EMBL/GenBank/DDBJ databases">
        <authorList>
            <person name="Sun Q."/>
            <person name="Zhou Y."/>
        </authorList>
    </citation>
    <scope>NUCLEOTIDE SEQUENCE</scope>
    <source>
        <strain evidence="2">CGMCC 1.15763</strain>
    </source>
</reference>
<keyword evidence="1" id="KW-0732">Signal</keyword>
<reference evidence="2" key="1">
    <citation type="journal article" date="2014" name="Int. J. Syst. Evol. Microbiol.">
        <title>Complete genome sequence of Corynebacterium casei LMG S-19264T (=DSM 44701T), isolated from a smear-ripened cheese.</title>
        <authorList>
            <consortium name="US DOE Joint Genome Institute (JGI-PGF)"/>
            <person name="Walter F."/>
            <person name="Albersmeier A."/>
            <person name="Kalinowski J."/>
            <person name="Ruckert C."/>
        </authorList>
    </citation>
    <scope>NUCLEOTIDE SEQUENCE</scope>
    <source>
        <strain evidence="2">CGMCC 1.15763</strain>
    </source>
</reference>
<dbReference type="SUPFAM" id="SSF54427">
    <property type="entry name" value="NTF2-like"/>
    <property type="match status" value="1"/>
</dbReference>
<evidence type="ECO:0000256" key="1">
    <source>
        <dbReference type="SAM" id="SignalP"/>
    </source>
</evidence>
<evidence type="ECO:0000313" key="2">
    <source>
        <dbReference type="EMBL" id="GGG92374.1"/>
    </source>
</evidence>
<organism evidence="2 3">
    <name type="scientific">Polaribacter pacificus</name>
    <dbReference type="NCBI Taxonomy" id="1775173"/>
    <lineage>
        <taxon>Bacteria</taxon>
        <taxon>Pseudomonadati</taxon>
        <taxon>Bacteroidota</taxon>
        <taxon>Flavobacteriia</taxon>
        <taxon>Flavobacteriales</taxon>
        <taxon>Flavobacteriaceae</taxon>
    </lineage>
</organism>
<dbReference type="AlphaFoldDB" id="A0A917HWL9"/>
<dbReference type="EMBL" id="BMJW01000001">
    <property type="protein sequence ID" value="GGG92374.1"/>
    <property type="molecule type" value="Genomic_DNA"/>
</dbReference>
<feature type="chain" id="PRO_5037916992" description="Lumazine-binding" evidence="1">
    <location>
        <begin position="20"/>
        <end position="159"/>
    </location>
</feature>
<evidence type="ECO:0000313" key="3">
    <source>
        <dbReference type="Proteomes" id="UP000633278"/>
    </source>
</evidence>
<proteinExistence type="predicted"/>
<name>A0A917HWL9_9FLAO</name>
<keyword evidence="3" id="KW-1185">Reference proteome</keyword>
<evidence type="ECO:0008006" key="4">
    <source>
        <dbReference type="Google" id="ProtNLM"/>
    </source>
</evidence>
<accession>A0A917HWL9</accession>
<gene>
    <name evidence="2" type="ORF">GCM10011416_06620</name>
</gene>
<dbReference type="Gene3D" id="3.10.450.50">
    <property type="match status" value="1"/>
</dbReference>
<protein>
    <recommendedName>
        <fullName evidence="4">Lumazine-binding</fullName>
    </recommendedName>
</protein>
<dbReference type="RefSeq" id="WP_188597845.1">
    <property type="nucleotide sequence ID" value="NZ_BMJW01000001.1"/>
</dbReference>
<dbReference type="Pfam" id="PF12893">
    <property type="entry name" value="Lumazine_bd_2"/>
    <property type="match status" value="1"/>
</dbReference>
<dbReference type="InterPro" id="IPR039437">
    <property type="entry name" value="FrzH/put_lumazine-bd"/>
</dbReference>
<dbReference type="InterPro" id="IPR032710">
    <property type="entry name" value="NTF2-like_dom_sf"/>
</dbReference>
<comment type="caution">
    <text evidence="2">The sequence shown here is derived from an EMBL/GenBank/DDBJ whole genome shotgun (WGS) entry which is preliminary data.</text>
</comment>
<feature type="signal peptide" evidence="1">
    <location>
        <begin position="1"/>
        <end position="19"/>
    </location>
</feature>
<sequence length="159" mass="18038">MRNSIAFVILLVFTISVNAQKNDSKKAVQTSIENFFKGFHKGDVALLKTTIHKDLKAQTTSTNPQGEKLLTTTPNAFDVLVNFATKVKPTDDYFEKILSYTIKIDGNLASVWTPYEFYNKGKFSHCGVNSFQLFNNNGNWQIIYLIDTRRTEGCKPTEK</sequence>